<keyword evidence="3" id="KW-1185">Reference proteome</keyword>
<protein>
    <submittedName>
        <fullName evidence="2">Uncharacterized protein</fullName>
    </submittedName>
</protein>
<sequence>MSTPPEASTLPEGWTLTPISVGPDIPYSAHGKPERFSHAMWSLLGFGCQTEHVGAIVKYLVPEKLQLPAESWEAECLWMLVWLGLPAVHRTFETSKPAYGVIRTGNEIRLYREGAGEVPPLLPPLADPKFPSQEEPPRTIYQYELHGRKAFDWIADRPLISQWVQGVENDPSLATTDVDVVLHGAKVPRGELPLPLPHGPDLSAAYYRSNGAEFRDWIQELCKRRAAMKAAAAAAAAAAGANGAGSNGAGSNGAGSNGAGSNGAGSNGAGSNGAGAKEADAGSRCKSM</sequence>
<name>A0A8G1RTH4_9EURO</name>
<gene>
    <name evidence="2" type="ORF">BO72DRAFT_494540</name>
</gene>
<evidence type="ECO:0000313" key="3">
    <source>
        <dbReference type="Proteomes" id="UP000249789"/>
    </source>
</evidence>
<dbReference type="EMBL" id="KZ824634">
    <property type="protein sequence ID" value="RAK79190.1"/>
    <property type="molecule type" value="Genomic_DNA"/>
</dbReference>
<dbReference type="RefSeq" id="XP_040803200.1">
    <property type="nucleotide sequence ID" value="XM_040948478.1"/>
</dbReference>
<accession>A0A8G1RTH4</accession>
<dbReference type="GeneID" id="63865811"/>
<feature type="compositionally biased region" description="Gly residues" evidence="1">
    <location>
        <begin position="242"/>
        <end position="273"/>
    </location>
</feature>
<feature type="compositionally biased region" description="Basic and acidic residues" evidence="1">
    <location>
        <begin position="277"/>
        <end position="288"/>
    </location>
</feature>
<organism evidence="2 3">
    <name type="scientific">Aspergillus fijiensis CBS 313.89</name>
    <dbReference type="NCBI Taxonomy" id="1448319"/>
    <lineage>
        <taxon>Eukaryota</taxon>
        <taxon>Fungi</taxon>
        <taxon>Dikarya</taxon>
        <taxon>Ascomycota</taxon>
        <taxon>Pezizomycotina</taxon>
        <taxon>Eurotiomycetes</taxon>
        <taxon>Eurotiomycetidae</taxon>
        <taxon>Eurotiales</taxon>
        <taxon>Aspergillaceae</taxon>
        <taxon>Aspergillus</taxon>
    </lineage>
</organism>
<evidence type="ECO:0000256" key="1">
    <source>
        <dbReference type="SAM" id="MobiDB-lite"/>
    </source>
</evidence>
<feature type="region of interest" description="Disordered" evidence="1">
    <location>
        <begin position="241"/>
        <end position="288"/>
    </location>
</feature>
<dbReference type="Proteomes" id="UP000249789">
    <property type="component" value="Unassembled WGS sequence"/>
</dbReference>
<reference evidence="2 3" key="1">
    <citation type="submission" date="2018-02" db="EMBL/GenBank/DDBJ databases">
        <title>The genomes of Aspergillus section Nigri reveals drivers in fungal speciation.</title>
        <authorList>
            <consortium name="DOE Joint Genome Institute"/>
            <person name="Vesth T.C."/>
            <person name="Nybo J."/>
            <person name="Theobald S."/>
            <person name="Brandl J."/>
            <person name="Frisvad J.C."/>
            <person name="Nielsen K.F."/>
            <person name="Lyhne E.K."/>
            <person name="Kogle M.E."/>
            <person name="Kuo A."/>
            <person name="Riley R."/>
            <person name="Clum A."/>
            <person name="Nolan M."/>
            <person name="Lipzen A."/>
            <person name="Salamov A."/>
            <person name="Henrissat B."/>
            <person name="Wiebenga A."/>
            <person name="De vries R.P."/>
            <person name="Grigoriev I.V."/>
            <person name="Mortensen U.H."/>
            <person name="Andersen M.R."/>
            <person name="Baker S.E."/>
        </authorList>
    </citation>
    <scope>NUCLEOTIDE SEQUENCE [LARGE SCALE GENOMIC DNA]</scope>
    <source>
        <strain evidence="2 3">CBS 313.89</strain>
    </source>
</reference>
<dbReference type="AlphaFoldDB" id="A0A8G1RTH4"/>
<dbReference type="VEuPathDB" id="FungiDB:BO72DRAFT_494540"/>
<evidence type="ECO:0000313" key="2">
    <source>
        <dbReference type="EMBL" id="RAK79190.1"/>
    </source>
</evidence>
<dbReference type="OrthoDB" id="4486146at2759"/>
<proteinExistence type="predicted"/>